<protein>
    <submittedName>
        <fullName evidence="3">Tape measure domain-containing protein</fullName>
    </submittedName>
</protein>
<dbReference type="RefSeq" id="WP_086469667.1">
    <property type="nucleotide sequence ID" value="NZ_FXWK01000001.1"/>
</dbReference>
<dbReference type="Pfam" id="PF20155">
    <property type="entry name" value="TMP_3"/>
    <property type="match status" value="1"/>
</dbReference>
<dbReference type="OrthoDB" id="38641at2"/>
<evidence type="ECO:0000313" key="4">
    <source>
        <dbReference type="Proteomes" id="UP000194474"/>
    </source>
</evidence>
<reference evidence="4" key="1">
    <citation type="submission" date="2017-04" db="EMBL/GenBank/DDBJ databases">
        <authorList>
            <person name="Varghese N."/>
            <person name="Submissions S."/>
        </authorList>
    </citation>
    <scope>NUCLEOTIDE SEQUENCE [LARGE SCALE GENOMIC DNA]</scope>
</reference>
<accession>A0A1Y6EXW2</accession>
<proteinExistence type="predicted"/>
<dbReference type="Proteomes" id="UP000194474">
    <property type="component" value="Unassembled WGS sequence"/>
</dbReference>
<evidence type="ECO:0000256" key="1">
    <source>
        <dbReference type="SAM" id="MobiDB-lite"/>
    </source>
</evidence>
<dbReference type="EMBL" id="FXWK01000001">
    <property type="protein sequence ID" value="SMQ65850.1"/>
    <property type="molecule type" value="Genomic_DNA"/>
</dbReference>
<evidence type="ECO:0000313" key="3">
    <source>
        <dbReference type="EMBL" id="SMQ65850.1"/>
    </source>
</evidence>
<organism evidence="3 4">
    <name type="scientific">Devosia lucknowensis</name>
    <dbReference type="NCBI Taxonomy" id="1096929"/>
    <lineage>
        <taxon>Bacteria</taxon>
        <taxon>Pseudomonadati</taxon>
        <taxon>Pseudomonadota</taxon>
        <taxon>Alphaproteobacteria</taxon>
        <taxon>Hyphomicrobiales</taxon>
        <taxon>Devosiaceae</taxon>
        <taxon>Devosia</taxon>
    </lineage>
</organism>
<sequence>MATDIERLIVSLEASTTKYERALAKANGETEKRVRSMQTRFDNLGSSASRMESRMVGSFGAVGRAMGVLGIALTTTSVISMTSAWTDLNSRVNLAAGSIDRGAAVLGRLSEMARRTYSSLEQTAEGYLQNQQALSALGYSTQQQLDLVETLNNSLVVSAVRGQRAQSVMDAWSKAMASGSLRGDNLNTIIQSGGRLSKALADSMGVSVNELRKLGEQGKITTTEMFGVTSQLEKLRLEADSMPATVSDGFVLLRDAVTQFVGEADAAVGSSSALAEAIIAVSDAISDAPDQEWFDRVFRGLGDELARTIRDGARELEYIAKILDYISNSKTEVTLGDIVTGLRDVNDAAIETDGTLAAAAGRLRDFAEKSKGVFSPEVEAAFQDLIAQLIEGGGSADLAREAIQELGEVDPKFNIVIGEVSGLINWFLHLREAATGARAAIATTTTDLGQMPSMRQIRRTFGADLTSDGAPGGPITPPSSGGGGKSPTERYGDNVADMRQRLEFLKQETALVSSLNPLLNDYGYAKERLKAIQDLENAARRAGLELGPAQREELVSLAEAYATATSDAARLAEAQKATVAQFNEIKDAARSALETIVDGFVEGKDAGDIFADVLKNIGSQLLTMGFNGLFGGGSTPGRGLFGQMFGFANGGYTGPGGKYQPAGVVHKGEVVWSQTDIARSGGVAAVEAMRRGLVMPAMPVANSDGGSVSVPISISIDATGADAAGLTRVEQRLTALQAELPGQVKNIVRAQGSKWR</sequence>
<keyword evidence="4" id="KW-1185">Reference proteome</keyword>
<evidence type="ECO:0000259" key="2">
    <source>
        <dbReference type="Pfam" id="PF20155"/>
    </source>
</evidence>
<gene>
    <name evidence="3" type="ORF">SAMN06295905_1332</name>
</gene>
<name>A0A1Y6EXW2_9HYPH</name>
<feature type="domain" description="Tape measure protein N-terminal" evidence="2">
    <location>
        <begin position="77"/>
        <end position="265"/>
    </location>
</feature>
<dbReference type="AlphaFoldDB" id="A0A1Y6EXW2"/>
<dbReference type="NCBIfam" id="TIGR02675">
    <property type="entry name" value="tape_meas_nterm"/>
    <property type="match status" value="1"/>
</dbReference>
<dbReference type="InterPro" id="IPR013491">
    <property type="entry name" value="Tape_meas_N"/>
</dbReference>
<feature type="region of interest" description="Disordered" evidence="1">
    <location>
        <begin position="463"/>
        <end position="491"/>
    </location>
</feature>